<evidence type="ECO:0000313" key="2">
    <source>
        <dbReference type="EMBL" id="OUJ19133.1"/>
    </source>
</evidence>
<organism evidence="2 3">
    <name type="scientific">Methanonatronarchaeum thermophilum</name>
    <dbReference type="NCBI Taxonomy" id="1927129"/>
    <lineage>
        <taxon>Archaea</taxon>
        <taxon>Methanobacteriati</taxon>
        <taxon>Methanobacteriota</taxon>
        <taxon>Methanonatronarchaeia</taxon>
        <taxon>Methanonatronarchaeales</taxon>
        <taxon>Methanonatronarchaeaceae</taxon>
        <taxon>Methanonatronarchaeum</taxon>
    </lineage>
</organism>
<dbReference type="EMBL" id="MRZU01000003">
    <property type="protein sequence ID" value="OUJ19133.1"/>
    <property type="molecule type" value="Genomic_DNA"/>
</dbReference>
<sequence length="73" mass="8023">MSKQVILKGMLWGVVFAGIVIASSFAGLLIGERVTFPGIGIVVGTLTGFLITVLLSFKVFKWHVKKKKKEMEK</sequence>
<evidence type="ECO:0000313" key="3">
    <source>
        <dbReference type="Proteomes" id="UP000195137"/>
    </source>
</evidence>
<protein>
    <submittedName>
        <fullName evidence="2">Uncharacterized protein</fullName>
    </submittedName>
</protein>
<proteinExistence type="predicted"/>
<feature type="transmembrane region" description="Helical" evidence="1">
    <location>
        <begin position="36"/>
        <end position="60"/>
    </location>
</feature>
<feature type="transmembrane region" description="Helical" evidence="1">
    <location>
        <begin position="12"/>
        <end position="30"/>
    </location>
</feature>
<keyword evidence="1" id="KW-1133">Transmembrane helix</keyword>
<keyword evidence="3" id="KW-1185">Reference proteome</keyword>
<keyword evidence="1" id="KW-0472">Membrane</keyword>
<dbReference type="AlphaFoldDB" id="A0A1Y3GFQ9"/>
<dbReference type="Proteomes" id="UP000195137">
    <property type="component" value="Unassembled WGS sequence"/>
</dbReference>
<keyword evidence="1" id="KW-0812">Transmembrane</keyword>
<reference evidence="2 3" key="1">
    <citation type="submission" date="2016-12" db="EMBL/GenBank/DDBJ databases">
        <title>Discovery of methanogenic haloarchaea.</title>
        <authorList>
            <person name="Sorokin D.Y."/>
            <person name="Makarova K.S."/>
            <person name="Abbas B."/>
            <person name="Ferrer M."/>
            <person name="Golyshin P.N."/>
        </authorList>
    </citation>
    <scope>NUCLEOTIDE SEQUENCE [LARGE SCALE GENOMIC DNA]</scope>
    <source>
        <strain evidence="2">AMET1</strain>
    </source>
</reference>
<name>A0A1Y3GFQ9_9EURY</name>
<dbReference type="RefSeq" id="WP_086637170.1">
    <property type="nucleotide sequence ID" value="NZ_MRZU01000003.1"/>
</dbReference>
<accession>A0A1Y3GFQ9</accession>
<gene>
    <name evidence="2" type="ORF">AMET1_0785</name>
</gene>
<comment type="caution">
    <text evidence="2">The sequence shown here is derived from an EMBL/GenBank/DDBJ whole genome shotgun (WGS) entry which is preliminary data.</text>
</comment>
<evidence type="ECO:0000256" key="1">
    <source>
        <dbReference type="SAM" id="Phobius"/>
    </source>
</evidence>